<keyword evidence="3" id="KW-1185">Reference proteome</keyword>
<evidence type="ECO:0008006" key="4">
    <source>
        <dbReference type="Google" id="ProtNLM"/>
    </source>
</evidence>
<dbReference type="EMBL" id="JBDXMI010000001">
    <property type="protein sequence ID" value="MEO9383281.1"/>
    <property type="molecule type" value="Genomic_DNA"/>
</dbReference>
<dbReference type="Proteomes" id="UP001462502">
    <property type="component" value="Unassembled WGS sequence"/>
</dbReference>
<accession>A0ABV0IPS9</accession>
<dbReference type="RefSeq" id="WP_347937389.1">
    <property type="nucleotide sequence ID" value="NZ_CP158160.1"/>
</dbReference>
<organism evidence="2 3">
    <name type="scientific">Chromobacterium phragmitis</name>
    <dbReference type="NCBI Taxonomy" id="2202141"/>
    <lineage>
        <taxon>Bacteria</taxon>
        <taxon>Pseudomonadati</taxon>
        <taxon>Pseudomonadota</taxon>
        <taxon>Betaproteobacteria</taxon>
        <taxon>Neisseriales</taxon>
        <taxon>Chromobacteriaceae</taxon>
        <taxon>Chromobacterium</taxon>
    </lineage>
</organism>
<feature type="region of interest" description="Disordered" evidence="1">
    <location>
        <begin position="1"/>
        <end position="23"/>
    </location>
</feature>
<name>A0ABV0IPS9_9NEIS</name>
<gene>
    <name evidence="2" type="ORF">ABI908_04000</name>
</gene>
<evidence type="ECO:0000313" key="3">
    <source>
        <dbReference type="Proteomes" id="UP001462502"/>
    </source>
</evidence>
<evidence type="ECO:0000256" key="1">
    <source>
        <dbReference type="SAM" id="MobiDB-lite"/>
    </source>
</evidence>
<reference evidence="2 3" key="1">
    <citation type="submission" date="2024-05" db="EMBL/GenBank/DDBJ databases">
        <authorList>
            <person name="De Oliveira J.P."/>
            <person name="Noriler S.A."/>
            <person name="De Oliveira A.G."/>
            <person name="Sipoli D.S."/>
        </authorList>
    </citation>
    <scope>NUCLEOTIDE SEQUENCE [LARGE SCALE GENOMIC DNA]</scope>
    <source>
        <strain evidence="2 3">LABIM192</strain>
    </source>
</reference>
<protein>
    <recommendedName>
        <fullName evidence="4">Ig-like domain-containing protein</fullName>
    </recommendedName>
</protein>
<comment type="caution">
    <text evidence="2">The sequence shown here is derived from an EMBL/GenBank/DDBJ whole genome shotgun (WGS) entry which is preliminary data.</text>
</comment>
<proteinExistence type="predicted"/>
<sequence length="105" mass="12085">MRRFKPFSDSRIPSPFRPPKIFHSRKANNGAAFRLRCQISSQSQDLNYITPTTRIWADLTVLTVYIVFTHSPHTAFQQNCPQADLPFKKAARPDVNFSLSRDTCN</sequence>
<evidence type="ECO:0000313" key="2">
    <source>
        <dbReference type="EMBL" id="MEO9383281.1"/>
    </source>
</evidence>